<dbReference type="InterPro" id="IPR021994">
    <property type="entry name" value="DUF3592"/>
</dbReference>
<keyword evidence="1" id="KW-1133">Transmembrane helix</keyword>
<evidence type="ECO:0000313" key="3">
    <source>
        <dbReference type="EMBL" id="NMJ40176.1"/>
    </source>
</evidence>
<keyword evidence="4" id="KW-1185">Reference proteome</keyword>
<sequence length="153" mass="16215">MAAPAPAPKRDTSRWVFLAFFAGLGALFGYFAWSQASGHLALTSRGQRAEATILRYEEVRGRRSTSWYPVLQFATADGRKVEATSGVSADPAALPRGRRLPVLYDPADPSNVRPAAAVEAGMGVTPWILGGMAVLMFAGAAVFLLPPRPAAQG</sequence>
<feature type="domain" description="DUF3592" evidence="2">
    <location>
        <begin position="50"/>
        <end position="112"/>
    </location>
</feature>
<dbReference type="RefSeq" id="WP_170052453.1">
    <property type="nucleotide sequence ID" value="NZ_JABBKX010000001.1"/>
</dbReference>
<gene>
    <name evidence="3" type="ORF">GWK16_02905</name>
</gene>
<evidence type="ECO:0000259" key="2">
    <source>
        <dbReference type="Pfam" id="PF12158"/>
    </source>
</evidence>
<dbReference type="EMBL" id="JABBKX010000001">
    <property type="protein sequence ID" value="NMJ40176.1"/>
    <property type="molecule type" value="Genomic_DNA"/>
</dbReference>
<comment type="caution">
    <text evidence="3">The sequence shown here is derived from an EMBL/GenBank/DDBJ whole genome shotgun (WGS) entry which is preliminary data.</text>
</comment>
<name>A0A848E7V6_9PROT</name>
<evidence type="ECO:0000313" key="4">
    <source>
        <dbReference type="Proteomes" id="UP000548582"/>
    </source>
</evidence>
<organism evidence="3 4">
    <name type="scientific">Neoroseomonas marina</name>
    <dbReference type="NCBI Taxonomy" id="1232220"/>
    <lineage>
        <taxon>Bacteria</taxon>
        <taxon>Pseudomonadati</taxon>
        <taxon>Pseudomonadota</taxon>
        <taxon>Alphaproteobacteria</taxon>
        <taxon>Acetobacterales</taxon>
        <taxon>Acetobacteraceae</taxon>
        <taxon>Neoroseomonas</taxon>
    </lineage>
</organism>
<accession>A0A848E7V6</accession>
<keyword evidence="1" id="KW-0472">Membrane</keyword>
<dbReference type="AlphaFoldDB" id="A0A848E7V6"/>
<feature type="transmembrane region" description="Helical" evidence="1">
    <location>
        <begin position="127"/>
        <end position="145"/>
    </location>
</feature>
<proteinExistence type="predicted"/>
<feature type="transmembrane region" description="Helical" evidence="1">
    <location>
        <begin position="15"/>
        <end position="33"/>
    </location>
</feature>
<evidence type="ECO:0000256" key="1">
    <source>
        <dbReference type="SAM" id="Phobius"/>
    </source>
</evidence>
<protein>
    <submittedName>
        <fullName evidence="3">DUF3592 domain-containing protein</fullName>
    </submittedName>
</protein>
<reference evidence="3 4" key="1">
    <citation type="submission" date="2020-03" db="EMBL/GenBank/DDBJ databases">
        <authorList>
            <person name="Sun Q."/>
        </authorList>
    </citation>
    <scope>NUCLEOTIDE SEQUENCE [LARGE SCALE GENOMIC DNA]</scope>
    <source>
        <strain evidence="3 4">JC162</strain>
    </source>
</reference>
<dbReference type="Proteomes" id="UP000548582">
    <property type="component" value="Unassembled WGS sequence"/>
</dbReference>
<keyword evidence="1" id="KW-0812">Transmembrane</keyword>
<dbReference type="Pfam" id="PF12158">
    <property type="entry name" value="DUF3592"/>
    <property type="match status" value="1"/>
</dbReference>